<dbReference type="AlphaFoldDB" id="A0A7Z2VQY6"/>
<dbReference type="KEGG" id="cheb:HH215_32995"/>
<accession>A0A7Z2VQY6</accession>
<feature type="domain" description="RNA polymerase sigma-70 region 2" evidence="7">
    <location>
        <begin position="44"/>
        <end position="115"/>
    </location>
</feature>
<dbReference type="GO" id="GO:0016987">
    <property type="term" value="F:sigma factor activity"/>
    <property type="evidence" value="ECO:0007669"/>
    <property type="project" value="UniProtKB-UniRule"/>
</dbReference>
<organism evidence="8 9">
    <name type="scientific">Cohnella herbarum</name>
    <dbReference type="NCBI Taxonomy" id="2728023"/>
    <lineage>
        <taxon>Bacteria</taxon>
        <taxon>Bacillati</taxon>
        <taxon>Bacillota</taxon>
        <taxon>Bacilli</taxon>
        <taxon>Bacillales</taxon>
        <taxon>Paenibacillaceae</taxon>
        <taxon>Cohnella</taxon>
    </lineage>
</organism>
<comment type="activity regulation">
    <text evidence="6">Negatively regulated by the anti-sigma-I factor RsgI.</text>
</comment>
<dbReference type="Proteomes" id="UP000502248">
    <property type="component" value="Chromosome"/>
</dbReference>
<evidence type="ECO:0000256" key="6">
    <source>
        <dbReference type="HAMAP-Rule" id="MF_02064"/>
    </source>
</evidence>
<dbReference type="EMBL" id="CP051680">
    <property type="protein sequence ID" value="QJD87524.1"/>
    <property type="molecule type" value="Genomic_DNA"/>
</dbReference>
<comment type="function">
    <text evidence="6">Sigma factors are initiation factors that promote the attachment of RNA polymerase to specific initiation sites and are then released.</text>
</comment>
<reference evidence="8 9" key="1">
    <citation type="submission" date="2020-04" db="EMBL/GenBank/DDBJ databases">
        <title>Genome sequencing of novel species.</title>
        <authorList>
            <person name="Heo J."/>
            <person name="Kim S.-J."/>
            <person name="Kim J.-S."/>
            <person name="Hong S.-B."/>
            <person name="Kwon S.-W."/>
        </authorList>
    </citation>
    <scope>NUCLEOTIDE SEQUENCE [LARGE SCALE GENOMIC DNA]</scope>
    <source>
        <strain evidence="8 9">MFER-1</strain>
    </source>
</reference>
<dbReference type="SUPFAM" id="SSF88946">
    <property type="entry name" value="Sigma2 domain of RNA polymerase sigma factors"/>
    <property type="match status" value="1"/>
</dbReference>
<keyword evidence="6" id="KW-0346">Stress response</keyword>
<dbReference type="InterPro" id="IPR014244">
    <property type="entry name" value="RNA_pol_sigma-I"/>
</dbReference>
<dbReference type="InterPro" id="IPR013325">
    <property type="entry name" value="RNA_pol_sigma_r2"/>
</dbReference>
<dbReference type="NCBIfam" id="TIGR02895">
    <property type="entry name" value="spore_sigI"/>
    <property type="match status" value="1"/>
</dbReference>
<evidence type="ECO:0000256" key="4">
    <source>
        <dbReference type="ARBA" id="ARBA00023125"/>
    </source>
</evidence>
<name>A0A7Z2VQY6_9BACL</name>
<evidence type="ECO:0000259" key="7">
    <source>
        <dbReference type="Pfam" id="PF04542"/>
    </source>
</evidence>
<evidence type="ECO:0000256" key="2">
    <source>
        <dbReference type="ARBA" id="ARBA00023015"/>
    </source>
</evidence>
<gene>
    <name evidence="6 8" type="primary">sigI</name>
    <name evidence="8" type="ORF">HH215_32995</name>
</gene>
<evidence type="ECO:0000256" key="3">
    <source>
        <dbReference type="ARBA" id="ARBA00023082"/>
    </source>
</evidence>
<dbReference type="GO" id="GO:0003677">
    <property type="term" value="F:DNA binding"/>
    <property type="evidence" value="ECO:0007669"/>
    <property type="project" value="UniProtKB-UniRule"/>
</dbReference>
<evidence type="ECO:0000313" key="8">
    <source>
        <dbReference type="EMBL" id="QJD87524.1"/>
    </source>
</evidence>
<keyword evidence="5 6" id="KW-0804">Transcription</keyword>
<dbReference type="HAMAP" id="MF_02064">
    <property type="entry name" value="Sigma70_SigI"/>
    <property type="match status" value="1"/>
</dbReference>
<evidence type="ECO:0000256" key="5">
    <source>
        <dbReference type="ARBA" id="ARBA00023163"/>
    </source>
</evidence>
<dbReference type="PIRSF" id="PIRSF038953">
    <property type="entry name" value="SigI"/>
    <property type="match status" value="1"/>
</dbReference>
<evidence type="ECO:0000313" key="9">
    <source>
        <dbReference type="Proteomes" id="UP000502248"/>
    </source>
</evidence>
<keyword evidence="9" id="KW-1185">Reference proteome</keyword>
<comment type="subcellular location">
    <subcellularLocation>
        <location evidence="6">Cytoplasm</location>
    </subcellularLocation>
</comment>
<keyword evidence="1 6" id="KW-0963">Cytoplasm</keyword>
<comment type="similarity">
    <text evidence="6">Belongs to the sigma-70 factor family. SigI subfamily.</text>
</comment>
<keyword evidence="3 6" id="KW-0731">Sigma factor</keyword>
<feature type="DNA-binding region" description="H-T-H motif" evidence="6">
    <location>
        <begin position="217"/>
        <end position="236"/>
    </location>
</feature>
<feature type="short sequence motif" description="Polymerase core binding" evidence="6">
    <location>
        <begin position="70"/>
        <end position="83"/>
    </location>
</feature>
<keyword evidence="2 6" id="KW-0805">Transcription regulation</keyword>
<evidence type="ECO:0000256" key="1">
    <source>
        <dbReference type="ARBA" id="ARBA00022490"/>
    </source>
</evidence>
<dbReference type="RefSeq" id="WP_169283767.1">
    <property type="nucleotide sequence ID" value="NZ_CP051680.1"/>
</dbReference>
<dbReference type="InterPro" id="IPR007627">
    <property type="entry name" value="RNA_pol_sigma70_r2"/>
</dbReference>
<keyword evidence="4 6" id="KW-0238">DNA-binding</keyword>
<protein>
    <recommendedName>
        <fullName evidence="6">RNA polymerase sigma factor SigI</fullName>
    </recommendedName>
</protein>
<dbReference type="GO" id="GO:0005737">
    <property type="term" value="C:cytoplasm"/>
    <property type="evidence" value="ECO:0007669"/>
    <property type="project" value="UniProtKB-SubCell"/>
</dbReference>
<dbReference type="Pfam" id="PF04542">
    <property type="entry name" value="Sigma70_r2"/>
    <property type="match status" value="1"/>
</dbReference>
<comment type="subunit">
    <text evidence="6">Interacts with RsgI.</text>
</comment>
<sequence>MLLVLFKKWLGSSGGSSRNSIEGVAPDRIVEQIQNGSHELRNELIRQYHPYILKTTSRFFRRYIDPKQDDAYSVALAAFDEAITGFSAEGGRLFLGFAETVIHRRLIDYVRKESRHSASIPYSAFDSTTEDGENAINRIEVVQSIEAYHQERSADERKLEIAALTEELSLYGITFNDLVTHSPRHQDSREVLLRMGRRLASEEALFRSLCDKRQLPIKELCEMESVSRKTAERHRKYLIAVSLIAYGTYPFLQEYIGLDREGKEGMS</sequence>
<dbReference type="Gene3D" id="1.10.1740.10">
    <property type="match status" value="1"/>
</dbReference>
<proteinExistence type="inferred from homology"/>
<dbReference type="GO" id="GO:0006352">
    <property type="term" value="P:DNA-templated transcription initiation"/>
    <property type="evidence" value="ECO:0007669"/>
    <property type="project" value="UniProtKB-UniRule"/>
</dbReference>